<sequence length="316" mass="33588">MHSIAATDLVALNARLADLDARLDAQLDATGAPLAADARDALKAEIIALIRDADREAAALLALKDEAKALAAKWKRLPTAVEMPDVVPSDARDAAPDSAAAGQLSTRVDHLGASTFVAKGWSAICVADYVAAETALARALELAPEDLEAAALHGWALMGQARYDEALAVLQSVLARQPEHELARVNVGYVCLQKGIYGEAIEHLVRAARGGEDRKAALYANYYLGLVYLRREMFDDAANFFQRAIAHGPNLVEARYELGRALWFGGDRAAAVEAWRAGAASGKFNAWAKRCEDMCAAVEQGGAPPSVADSFAPQPA</sequence>
<gene>
    <name evidence="5" type="ORF">J421_3064</name>
</gene>
<accession>W0RII7</accession>
<dbReference type="EMBL" id="CP007128">
    <property type="protein sequence ID" value="AHG90601.1"/>
    <property type="molecule type" value="Genomic_DNA"/>
</dbReference>
<evidence type="ECO:0000256" key="4">
    <source>
        <dbReference type="SAM" id="Coils"/>
    </source>
</evidence>
<dbReference type="OrthoDB" id="9793831at2"/>
<dbReference type="InterPro" id="IPR011990">
    <property type="entry name" value="TPR-like_helical_dom_sf"/>
</dbReference>
<dbReference type="PANTHER" id="PTHR44943:SF8">
    <property type="entry name" value="TPR REPEAT-CONTAINING PROTEIN MJ0263"/>
    <property type="match status" value="1"/>
</dbReference>
<protein>
    <recommendedName>
        <fullName evidence="7">Tetratricopeptide repeat-containing protein</fullName>
    </recommendedName>
</protein>
<keyword evidence="6" id="KW-1185">Reference proteome</keyword>
<dbReference type="PANTHER" id="PTHR44943">
    <property type="entry name" value="CELLULOSE SYNTHASE OPERON PROTEIN C"/>
    <property type="match status" value="1"/>
</dbReference>
<dbReference type="Pfam" id="PF13432">
    <property type="entry name" value="TPR_16"/>
    <property type="match status" value="1"/>
</dbReference>
<dbReference type="Proteomes" id="UP000019151">
    <property type="component" value="Chromosome"/>
</dbReference>
<evidence type="ECO:0000313" key="5">
    <source>
        <dbReference type="EMBL" id="AHG90601.1"/>
    </source>
</evidence>
<dbReference type="HOGENOM" id="CLU_939284_0_0_0"/>
<evidence type="ECO:0000256" key="2">
    <source>
        <dbReference type="ARBA" id="ARBA00022803"/>
    </source>
</evidence>
<keyword evidence="2 3" id="KW-0802">TPR repeat</keyword>
<keyword evidence="1" id="KW-0677">Repeat</keyword>
<feature type="repeat" description="TPR" evidence="3">
    <location>
        <begin position="218"/>
        <end position="251"/>
    </location>
</feature>
<dbReference type="STRING" id="861299.J421_3064"/>
<name>W0RII7_9BACT</name>
<evidence type="ECO:0000313" key="6">
    <source>
        <dbReference type="Proteomes" id="UP000019151"/>
    </source>
</evidence>
<evidence type="ECO:0000256" key="1">
    <source>
        <dbReference type="ARBA" id="ARBA00022737"/>
    </source>
</evidence>
<evidence type="ECO:0008006" key="7">
    <source>
        <dbReference type="Google" id="ProtNLM"/>
    </source>
</evidence>
<dbReference type="RefSeq" id="WP_025412069.1">
    <property type="nucleotide sequence ID" value="NZ_CP007128.1"/>
</dbReference>
<dbReference type="AlphaFoldDB" id="W0RII7"/>
<dbReference type="PROSITE" id="PS50005">
    <property type="entry name" value="TPR"/>
    <property type="match status" value="1"/>
</dbReference>
<dbReference type="Gene3D" id="1.25.40.10">
    <property type="entry name" value="Tetratricopeptide repeat domain"/>
    <property type="match status" value="2"/>
</dbReference>
<dbReference type="KEGG" id="gba:J421_3064"/>
<evidence type="ECO:0000256" key="3">
    <source>
        <dbReference type="PROSITE-ProRule" id="PRU00339"/>
    </source>
</evidence>
<dbReference type="eggNOG" id="COG0457">
    <property type="taxonomic scope" value="Bacteria"/>
</dbReference>
<dbReference type="InterPro" id="IPR051685">
    <property type="entry name" value="Ycf3/AcsC/BcsC/TPR_MFPF"/>
</dbReference>
<organism evidence="5 6">
    <name type="scientific">Gemmatirosa kalamazoonensis</name>
    <dbReference type="NCBI Taxonomy" id="861299"/>
    <lineage>
        <taxon>Bacteria</taxon>
        <taxon>Pseudomonadati</taxon>
        <taxon>Gemmatimonadota</taxon>
        <taxon>Gemmatimonadia</taxon>
        <taxon>Gemmatimonadales</taxon>
        <taxon>Gemmatimonadaceae</taxon>
        <taxon>Gemmatirosa</taxon>
    </lineage>
</organism>
<dbReference type="InParanoid" id="W0RII7"/>
<reference evidence="5 6" key="1">
    <citation type="journal article" date="2014" name="Genome Announc.">
        <title>Genome Sequence and Methylome of Soil Bacterium Gemmatirosa kalamazoonensis KBS708T, a Member of the Rarely Cultivated Gemmatimonadetes Phylum.</title>
        <authorList>
            <person name="Debruyn J.M."/>
            <person name="Radosevich M."/>
            <person name="Wommack K.E."/>
            <person name="Polson S.W."/>
            <person name="Hauser L.J."/>
            <person name="Fawaz M.N."/>
            <person name="Korlach J."/>
            <person name="Tsai Y.C."/>
        </authorList>
    </citation>
    <scope>NUCLEOTIDE SEQUENCE [LARGE SCALE GENOMIC DNA]</scope>
    <source>
        <strain evidence="5 6">KBS708</strain>
    </source>
</reference>
<dbReference type="InterPro" id="IPR019734">
    <property type="entry name" value="TPR_rpt"/>
</dbReference>
<dbReference type="SMART" id="SM00028">
    <property type="entry name" value="TPR"/>
    <property type="match status" value="4"/>
</dbReference>
<feature type="coiled-coil region" evidence="4">
    <location>
        <begin position="9"/>
        <end position="70"/>
    </location>
</feature>
<dbReference type="SUPFAM" id="SSF48452">
    <property type="entry name" value="TPR-like"/>
    <property type="match status" value="1"/>
</dbReference>
<proteinExistence type="predicted"/>
<keyword evidence="4" id="KW-0175">Coiled coil</keyword>